<dbReference type="Proteomes" id="UP001187415">
    <property type="component" value="Unassembled WGS sequence"/>
</dbReference>
<evidence type="ECO:0000313" key="2">
    <source>
        <dbReference type="Proteomes" id="UP001187415"/>
    </source>
</evidence>
<reference evidence="1" key="1">
    <citation type="submission" date="2023-07" db="EMBL/GenBank/DDBJ databases">
        <title>Chromosome-level Genome Assembly of Striped Snakehead (Channa striata).</title>
        <authorList>
            <person name="Liu H."/>
        </authorList>
    </citation>
    <scope>NUCLEOTIDE SEQUENCE</scope>
    <source>
        <strain evidence="1">Gz</strain>
        <tissue evidence="1">Muscle</tissue>
    </source>
</reference>
<dbReference type="EMBL" id="JAUPFM010000376">
    <property type="protein sequence ID" value="KAK2808807.1"/>
    <property type="molecule type" value="Genomic_DNA"/>
</dbReference>
<accession>A0AA88IIR6</accession>
<evidence type="ECO:0000313" key="1">
    <source>
        <dbReference type="EMBL" id="KAK2808807.1"/>
    </source>
</evidence>
<name>A0AA88IIR6_CHASR</name>
<protein>
    <submittedName>
        <fullName evidence="1">Uncharacterized protein</fullName>
    </submittedName>
</protein>
<sequence length="166" mass="18691">MSAGSRLMVKVHKITTAEAFDADEAVMKKVKNLAGIMANEADYEACDVVLLFCPIYSRVGSDVEAALSKVPQGDKPVILVVMHHTRDVDYSTCGTSWSERCQNVALDVHVLFHETMQGLLTCEKNNVAVLEIKNMLLFYSETVSKVCCEWFRNLFCYLCKRNRETV</sequence>
<proteinExistence type="predicted"/>
<dbReference type="PANTHER" id="PTHR34488">
    <property type="entry name" value="SI:CH211-245H14.1-RELATED"/>
    <property type="match status" value="1"/>
</dbReference>
<dbReference type="PANTHER" id="PTHR34488:SF1">
    <property type="entry name" value="SI:CH211-245H14.1-RELATED"/>
    <property type="match status" value="1"/>
</dbReference>
<gene>
    <name evidence="1" type="ORF">Q5P01_000611</name>
</gene>
<comment type="caution">
    <text evidence="1">The sequence shown here is derived from an EMBL/GenBank/DDBJ whole genome shotgun (WGS) entry which is preliminary data.</text>
</comment>
<organism evidence="1 2">
    <name type="scientific">Channa striata</name>
    <name type="common">Snakehead murrel</name>
    <name type="synonym">Ophicephalus striatus</name>
    <dbReference type="NCBI Taxonomy" id="64152"/>
    <lineage>
        <taxon>Eukaryota</taxon>
        <taxon>Metazoa</taxon>
        <taxon>Chordata</taxon>
        <taxon>Craniata</taxon>
        <taxon>Vertebrata</taxon>
        <taxon>Euteleostomi</taxon>
        <taxon>Actinopterygii</taxon>
        <taxon>Neopterygii</taxon>
        <taxon>Teleostei</taxon>
        <taxon>Neoteleostei</taxon>
        <taxon>Acanthomorphata</taxon>
        <taxon>Anabantaria</taxon>
        <taxon>Anabantiformes</taxon>
        <taxon>Channoidei</taxon>
        <taxon>Channidae</taxon>
        <taxon>Channa</taxon>
    </lineage>
</organism>
<dbReference type="AlphaFoldDB" id="A0AA88IIR6"/>
<keyword evidence="2" id="KW-1185">Reference proteome</keyword>